<feature type="transmembrane region" description="Helical" evidence="1">
    <location>
        <begin position="6"/>
        <end position="26"/>
    </location>
</feature>
<keyword evidence="1" id="KW-1133">Transmembrane helix</keyword>
<keyword evidence="3" id="KW-1185">Reference proteome</keyword>
<evidence type="ECO:0000313" key="2">
    <source>
        <dbReference type="EMBL" id="KRZ72690.1"/>
    </source>
</evidence>
<comment type="caution">
    <text evidence="2">The sequence shown here is derived from an EMBL/GenBank/DDBJ whole genome shotgun (WGS) entry which is preliminary data.</text>
</comment>
<evidence type="ECO:0000313" key="3">
    <source>
        <dbReference type="Proteomes" id="UP000054843"/>
    </source>
</evidence>
<proteinExistence type="predicted"/>
<protein>
    <submittedName>
        <fullName evidence="2">Uncharacterized protein</fullName>
    </submittedName>
</protein>
<name>A0A0V1MM90_9BILA</name>
<accession>A0A0V1MM90</accession>
<keyword evidence="1" id="KW-0472">Membrane</keyword>
<dbReference type="Proteomes" id="UP000054843">
    <property type="component" value="Unassembled WGS sequence"/>
</dbReference>
<organism evidence="2 3">
    <name type="scientific">Trichinella papuae</name>
    <dbReference type="NCBI Taxonomy" id="268474"/>
    <lineage>
        <taxon>Eukaryota</taxon>
        <taxon>Metazoa</taxon>
        <taxon>Ecdysozoa</taxon>
        <taxon>Nematoda</taxon>
        <taxon>Enoplea</taxon>
        <taxon>Dorylaimia</taxon>
        <taxon>Trichinellida</taxon>
        <taxon>Trichinellidae</taxon>
        <taxon>Trichinella</taxon>
    </lineage>
</organism>
<dbReference type="EMBL" id="JYDO01000074">
    <property type="protein sequence ID" value="KRZ72690.1"/>
    <property type="molecule type" value="Genomic_DNA"/>
</dbReference>
<dbReference type="AlphaFoldDB" id="A0A0V1MM90"/>
<reference evidence="2 3" key="1">
    <citation type="submission" date="2015-01" db="EMBL/GenBank/DDBJ databases">
        <title>Evolution of Trichinella species and genotypes.</title>
        <authorList>
            <person name="Korhonen P.K."/>
            <person name="Edoardo P."/>
            <person name="Giuseppe L.R."/>
            <person name="Gasser R.B."/>
        </authorList>
    </citation>
    <scope>NUCLEOTIDE SEQUENCE [LARGE SCALE GENOMIC DNA]</scope>
    <source>
        <strain evidence="2">ISS1980</strain>
    </source>
</reference>
<gene>
    <name evidence="2" type="ORF">T10_2252</name>
</gene>
<evidence type="ECO:0000256" key="1">
    <source>
        <dbReference type="SAM" id="Phobius"/>
    </source>
</evidence>
<keyword evidence="1" id="KW-0812">Transmembrane</keyword>
<sequence length="74" mass="8839">MESLQVLLFFTSVSVFLPLVVAILKLQYIRNLRFNKYSKRTKQFIDTDRLIRRTELPPNTDEMRIYLGIETEES</sequence>